<dbReference type="PANTHER" id="PTHR43877">
    <property type="entry name" value="AMINOALKYLPHOSPHONATE N-ACETYLTRANSFERASE-RELATED-RELATED"/>
    <property type="match status" value="1"/>
</dbReference>
<dbReference type="Pfam" id="PF00583">
    <property type="entry name" value="Acetyltransf_1"/>
    <property type="match status" value="1"/>
</dbReference>
<evidence type="ECO:0000313" key="4">
    <source>
        <dbReference type="EMBL" id="HJC40688.1"/>
    </source>
</evidence>
<evidence type="ECO:0000259" key="3">
    <source>
        <dbReference type="PROSITE" id="PS51186"/>
    </source>
</evidence>
<dbReference type="EMBL" id="DWWJ01000075">
    <property type="protein sequence ID" value="HJC40688.1"/>
    <property type="molecule type" value="Genomic_DNA"/>
</dbReference>
<reference evidence="4" key="1">
    <citation type="journal article" date="2021" name="PeerJ">
        <title>Extensive microbial diversity within the chicken gut microbiome revealed by metagenomics and culture.</title>
        <authorList>
            <person name="Gilroy R."/>
            <person name="Ravi A."/>
            <person name="Getino M."/>
            <person name="Pursley I."/>
            <person name="Horton D.L."/>
            <person name="Alikhan N.F."/>
            <person name="Baker D."/>
            <person name="Gharbi K."/>
            <person name="Hall N."/>
            <person name="Watson M."/>
            <person name="Adriaenssens E.M."/>
            <person name="Foster-Nyarko E."/>
            <person name="Jarju S."/>
            <person name="Secka A."/>
            <person name="Antonio M."/>
            <person name="Oren A."/>
            <person name="Chaudhuri R.R."/>
            <person name="La Ragione R."/>
            <person name="Hildebrand F."/>
            <person name="Pallen M.J."/>
        </authorList>
    </citation>
    <scope>NUCLEOTIDE SEQUENCE</scope>
    <source>
        <strain evidence="4">CHK186-1790</strain>
    </source>
</reference>
<reference evidence="4" key="2">
    <citation type="submission" date="2021-04" db="EMBL/GenBank/DDBJ databases">
        <authorList>
            <person name="Gilroy R."/>
        </authorList>
    </citation>
    <scope>NUCLEOTIDE SEQUENCE</scope>
    <source>
        <strain evidence="4">CHK186-1790</strain>
    </source>
</reference>
<dbReference type="AlphaFoldDB" id="A0A9D2P074"/>
<name>A0A9D2P074_9FIRM</name>
<dbReference type="GO" id="GO:0016747">
    <property type="term" value="F:acyltransferase activity, transferring groups other than amino-acyl groups"/>
    <property type="evidence" value="ECO:0007669"/>
    <property type="project" value="InterPro"/>
</dbReference>
<accession>A0A9D2P074</accession>
<dbReference type="CDD" id="cd04301">
    <property type="entry name" value="NAT_SF"/>
    <property type="match status" value="1"/>
</dbReference>
<sequence>MTVRNAEEKDIDRLLELLTQVQAIHAQGRPDLFEGTHTKYRPDDLRAILRDEGRPVFVAADQDDVVQGYAFCILQQPDGSGNLQPRKALYIDDLCVDQARRGEHIGQMLYAHVREAARAMGCYHITLNVWSLNQTAARFYEKMGLKPLKVTMEALL</sequence>
<dbReference type="InterPro" id="IPR050832">
    <property type="entry name" value="Bact_Acetyltransf"/>
</dbReference>
<feature type="domain" description="N-acetyltransferase" evidence="3">
    <location>
        <begin position="1"/>
        <end position="156"/>
    </location>
</feature>
<dbReference type="EC" id="2.3.1.-" evidence="4"/>
<dbReference type="PROSITE" id="PS51186">
    <property type="entry name" value="GNAT"/>
    <property type="match status" value="1"/>
</dbReference>
<keyword evidence="1 4" id="KW-0808">Transferase</keyword>
<dbReference type="Gene3D" id="3.40.630.30">
    <property type="match status" value="1"/>
</dbReference>
<keyword evidence="2 4" id="KW-0012">Acyltransferase</keyword>
<protein>
    <submittedName>
        <fullName evidence="4">GNAT family N-acetyltransferase</fullName>
        <ecNumber evidence="4">2.3.1.-</ecNumber>
    </submittedName>
</protein>
<dbReference type="SUPFAM" id="SSF55729">
    <property type="entry name" value="Acyl-CoA N-acyltransferases (Nat)"/>
    <property type="match status" value="1"/>
</dbReference>
<gene>
    <name evidence="4" type="ORF">H9701_03950</name>
</gene>
<comment type="caution">
    <text evidence="4">The sequence shown here is derived from an EMBL/GenBank/DDBJ whole genome shotgun (WGS) entry which is preliminary data.</text>
</comment>
<dbReference type="InterPro" id="IPR016181">
    <property type="entry name" value="Acyl_CoA_acyltransferase"/>
</dbReference>
<proteinExistence type="predicted"/>
<evidence type="ECO:0000256" key="1">
    <source>
        <dbReference type="ARBA" id="ARBA00022679"/>
    </source>
</evidence>
<dbReference type="Proteomes" id="UP000823882">
    <property type="component" value="Unassembled WGS sequence"/>
</dbReference>
<evidence type="ECO:0000313" key="5">
    <source>
        <dbReference type="Proteomes" id="UP000823882"/>
    </source>
</evidence>
<organism evidence="4 5">
    <name type="scientific">Candidatus Intestinimonas pullistercoris</name>
    <dbReference type="NCBI Taxonomy" id="2838623"/>
    <lineage>
        <taxon>Bacteria</taxon>
        <taxon>Bacillati</taxon>
        <taxon>Bacillota</taxon>
        <taxon>Clostridia</taxon>
        <taxon>Eubacteriales</taxon>
        <taxon>Intestinimonas</taxon>
    </lineage>
</organism>
<dbReference type="InterPro" id="IPR000182">
    <property type="entry name" value="GNAT_dom"/>
</dbReference>
<evidence type="ECO:0000256" key="2">
    <source>
        <dbReference type="ARBA" id="ARBA00023315"/>
    </source>
</evidence>